<dbReference type="GO" id="GO:0042144">
    <property type="term" value="P:vacuole fusion, non-autophagic"/>
    <property type="evidence" value="ECO:0007669"/>
    <property type="project" value="TreeGrafter"/>
</dbReference>
<protein>
    <recommendedName>
        <fullName evidence="1">Vps16 N-terminal domain-containing protein</fullName>
    </recommendedName>
</protein>
<feature type="domain" description="Vps16 N-terminal" evidence="1">
    <location>
        <begin position="3"/>
        <end position="155"/>
    </location>
</feature>
<reference evidence="2 3" key="1">
    <citation type="journal article" date="2013" name="Curr. Biol.">
        <title>The Genome of the Foraminiferan Reticulomyxa filosa.</title>
        <authorList>
            <person name="Glockner G."/>
            <person name="Hulsmann N."/>
            <person name="Schleicher M."/>
            <person name="Noegel A.A."/>
            <person name="Eichinger L."/>
            <person name="Gallinger C."/>
            <person name="Pawlowski J."/>
            <person name="Sierra R."/>
            <person name="Euteneuer U."/>
            <person name="Pillet L."/>
            <person name="Moustafa A."/>
            <person name="Platzer M."/>
            <person name="Groth M."/>
            <person name="Szafranski K."/>
            <person name="Schliwa M."/>
        </authorList>
    </citation>
    <scope>NUCLEOTIDE SEQUENCE [LARGE SCALE GENOMIC DNA]</scope>
</reference>
<dbReference type="GO" id="GO:0003779">
    <property type="term" value="F:actin binding"/>
    <property type="evidence" value="ECO:0007669"/>
    <property type="project" value="TreeGrafter"/>
</dbReference>
<evidence type="ECO:0000313" key="2">
    <source>
        <dbReference type="EMBL" id="ETO20954.1"/>
    </source>
</evidence>
<proteinExistence type="predicted"/>
<dbReference type="Proteomes" id="UP000023152">
    <property type="component" value="Unassembled WGS sequence"/>
</dbReference>
<dbReference type="PANTHER" id="PTHR12811">
    <property type="entry name" value="VACUOLAR PROTEIN SORTING VPS16"/>
    <property type="match status" value="1"/>
</dbReference>
<name>X6N5E3_RETFI</name>
<organism evidence="2 3">
    <name type="scientific">Reticulomyxa filosa</name>
    <dbReference type="NCBI Taxonomy" id="46433"/>
    <lineage>
        <taxon>Eukaryota</taxon>
        <taxon>Sar</taxon>
        <taxon>Rhizaria</taxon>
        <taxon>Retaria</taxon>
        <taxon>Foraminifera</taxon>
        <taxon>Monothalamids</taxon>
        <taxon>Reticulomyxidae</taxon>
        <taxon>Reticulomyxa</taxon>
    </lineage>
</organism>
<keyword evidence="3" id="KW-1185">Reference proteome</keyword>
<gene>
    <name evidence="2" type="ORF">RFI_16250</name>
</gene>
<sequence>MAAEWDEVKTHFFHKRKLYDCQWKDENGEILDLNDFRIAGASFGGPIAMIEDEKKVPRGEKGYRVRIYLPTGKLISWIQFHGRGLVKMGWSAEEHLVLVLQLSFELCEKAIKKKVGHIIIDASVIVYDMHGKRVNEFSMDTKGERFDIADCSIWGTGLVVRTAPTGDLGIRLLARFSLSERDYPVIALKNPSF</sequence>
<dbReference type="InterPro" id="IPR016534">
    <property type="entry name" value="VPS16"/>
</dbReference>
<dbReference type="GO" id="GO:0030897">
    <property type="term" value="C:HOPS complex"/>
    <property type="evidence" value="ECO:0007669"/>
    <property type="project" value="TreeGrafter"/>
</dbReference>
<dbReference type="InterPro" id="IPR006926">
    <property type="entry name" value="Vps16_N"/>
</dbReference>
<dbReference type="EMBL" id="ASPP01012069">
    <property type="protein sequence ID" value="ETO20954.1"/>
    <property type="molecule type" value="Genomic_DNA"/>
</dbReference>
<evidence type="ECO:0000259" key="1">
    <source>
        <dbReference type="Pfam" id="PF04841"/>
    </source>
</evidence>
<dbReference type="GO" id="GO:0005765">
    <property type="term" value="C:lysosomal membrane"/>
    <property type="evidence" value="ECO:0007669"/>
    <property type="project" value="TreeGrafter"/>
</dbReference>
<accession>X6N5E3</accession>
<dbReference type="GO" id="GO:0006886">
    <property type="term" value="P:intracellular protein transport"/>
    <property type="evidence" value="ECO:0007669"/>
    <property type="project" value="InterPro"/>
</dbReference>
<dbReference type="OrthoDB" id="1792at2759"/>
<dbReference type="GO" id="GO:0016197">
    <property type="term" value="P:endosomal transport"/>
    <property type="evidence" value="ECO:0007669"/>
    <property type="project" value="TreeGrafter"/>
</dbReference>
<dbReference type="GO" id="GO:0005768">
    <property type="term" value="C:endosome"/>
    <property type="evidence" value="ECO:0007669"/>
    <property type="project" value="TreeGrafter"/>
</dbReference>
<dbReference type="AlphaFoldDB" id="X6N5E3"/>
<comment type="caution">
    <text evidence="2">The sequence shown here is derived from an EMBL/GenBank/DDBJ whole genome shotgun (WGS) entry which is preliminary data.</text>
</comment>
<dbReference type="Pfam" id="PF04841">
    <property type="entry name" value="Vps16_N"/>
    <property type="match status" value="1"/>
</dbReference>
<dbReference type="PANTHER" id="PTHR12811:SF0">
    <property type="entry name" value="VACUOLAR PROTEIN SORTING-ASSOCIATED PROTEIN 16 HOMOLOG"/>
    <property type="match status" value="1"/>
</dbReference>
<evidence type="ECO:0000313" key="3">
    <source>
        <dbReference type="Proteomes" id="UP000023152"/>
    </source>
</evidence>